<sequence length="382" mass="42848">MPVTDHSMIVCMRVELYGCEWLDGLMSYSIPDGHQMIYRGLDVYFNDSVYDGASAERLTKGLGQLTDGTWGLDDFLHSHIYSMWPGYDYVGWNNKSFPKGYVETIFEFDHVRNFTSMKVHCNNMFSRGVRMFRQASCYFRSGSDWESDPVTFRPTVDRVSQSARFVTVPLGDRTASAIKCRFHFSDLWMLFSEVAFQSGSAVYNTSMTPRKHGHPTNTLPGDDPTHKVDDSNTRILIGCLVAIIAILLAIIVIILWRQVWQKMLEKRGQLHPPTPPMRESSPSAPTTRSLHALSGNYLSLLSPEHLGPSTSCRALATSGSDSAPHYAEADIISLQESSDGSTYSITAVNMNLFAGTDSSMREFPRQKLTFKEKLGEGQFGEV</sequence>
<dbReference type="PROSITE" id="PS01286">
    <property type="entry name" value="FA58C_2"/>
    <property type="match status" value="1"/>
</dbReference>
<organism evidence="13 14">
    <name type="scientific">Larimichthys crocea</name>
    <name type="common">Large yellow croaker</name>
    <name type="synonym">Pseudosciaena crocea</name>
    <dbReference type="NCBI Taxonomy" id="215358"/>
    <lineage>
        <taxon>Eukaryota</taxon>
        <taxon>Metazoa</taxon>
        <taxon>Chordata</taxon>
        <taxon>Craniata</taxon>
        <taxon>Vertebrata</taxon>
        <taxon>Euteleostomi</taxon>
        <taxon>Actinopterygii</taxon>
        <taxon>Neopterygii</taxon>
        <taxon>Teleostei</taxon>
        <taxon>Neoteleostei</taxon>
        <taxon>Acanthomorphata</taxon>
        <taxon>Eupercaria</taxon>
        <taxon>Sciaenidae</taxon>
        <taxon>Larimichthys</taxon>
    </lineage>
</organism>
<keyword evidence="5" id="KW-0067">ATP-binding</keyword>
<keyword evidence="14" id="KW-1185">Reference proteome</keyword>
<evidence type="ECO:0000256" key="5">
    <source>
        <dbReference type="ARBA" id="ARBA00022840"/>
    </source>
</evidence>
<keyword evidence="6 11" id="KW-1133">Transmembrane helix</keyword>
<keyword evidence="13" id="KW-0675">Receptor</keyword>
<keyword evidence="7 11" id="KW-0472">Membrane</keyword>
<evidence type="ECO:0000256" key="8">
    <source>
        <dbReference type="ARBA" id="ARBA00023157"/>
    </source>
</evidence>
<keyword evidence="4" id="KW-0547">Nucleotide-binding</keyword>
<dbReference type="EMBL" id="REGW02000006">
    <property type="protein sequence ID" value="KAE8295053.1"/>
    <property type="molecule type" value="Genomic_DNA"/>
</dbReference>
<comment type="subcellular location">
    <subcellularLocation>
        <location evidence="1">Membrane</location>
        <topology evidence="1">Single-pass type I membrane protein</topology>
    </subcellularLocation>
</comment>
<dbReference type="Gene3D" id="2.60.120.1190">
    <property type="match status" value="1"/>
</dbReference>
<dbReference type="Gene3D" id="3.30.200.20">
    <property type="entry name" value="Phosphorylase Kinase, domain 1"/>
    <property type="match status" value="1"/>
</dbReference>
<evidence type="ECO:0000256" key="3">
    <source>
        <dbReference type="ARBA" id="ARBA00022729"/>
    </source>
</evidence>
<accession>A0A6G0IUU1</accession>
<gene>
    <name evidence="13" type="ORF">D5F01_LYC05976</name>
</gene>
<feature type="domain" description="F5/8 type C" evidence="12">
    <location>
        <begin position="2"/>
        <end position="19"/>
    </location>
</feature>
<dbReference type="InterPro" id="IPR048525">
    <property type="entry name" value="DDR1-2_DS-like"/>
</dbReference>
<dbReference type="Proteomes" id="UP000424527">
    <property type="component" value="Unassembled WGS sequence"/>
</dbReference>
<keyword evidence="2 11" id="KW-0812">Transmembrane</keyword>
<evidence type="ECO:0000256" key="6">
    <source>
        <dbReference type="ARBA" id="ARBA00022989"/>
    </source>
</evidence>
<dbReference type="Pfam" id="PF21114">
    <property type="entry name" value="DDR1-2_DS-like"/>
    <property type="match status" value="1"/>
</dbReference>
<feature type="transmembrane region" description="Helical" evidence="11">
    <location>
        <begin position="235"/>
        <end position="256"/>
    </location>
</feature>
<dbReference type="AlphaFoldDB" id="A0A6G0IUU1"/>
<dbReference type="InterPro" id="IPR000421">
    <property type="entry name" value="FA58C"/>
</dbReference>
<comment type="caution">
    <text evidence="13">The sequence shown here is derived from an EMBL/GenBank/DDBJ whole genome shotgun (WGS) entry which is preliminary data.</text>
</comment>
<keyword evidence="8" id="KW-1015">Disulfide bond</keyword>
<evidence type="ECO:0000256" key="10">
    <source>
        <dbReference type="SAM" id="MobiDB-lite"/>
    </source>
</evidence>
<keyword evidence="9" id="KW-0325">Glycoprotein</keyword>
<protein>
    <submittedName>
        <fullName evidence="13">Discoidin domain-containing receptor 2</fullName>
    </submittedName>
</protein>
<dbReference type="GO" id="GO:0005524">
    <property type="term" value="F:ATP binding"/>
    <property type="evidence" value="ECO:0007669"/>
    <property type="project" value="UniProtKB-KW"/>
</dbReference>
<evidence type="ECO:0000256" key="1">
    <source>
        <dbReference type="ARBA" id="ARBA00004479"/>
    </source>
</evidence>
<evidence type="ECO:0000313" key="13">
    <source>
        <dbReference type="EMBL" id="KAE8295053.1"/>
    </source>
</evidence>
<evidence type="ECO:0000313" key="14">
    <source>
        <dbReference type="Proteomes" id="UP000424527"/>
    </source>
</evidence>
<evidence type="ECO:0000256" key="2">
    <source>
        <dbReference type="ARBA" id="ARBA00022692"/>
    </source>
</evidence>
<keyword evidence="3" id="KW-0732">Signal</keyword>
<evidence type="ECO:0000256" key="4">
    <source>
        <dbReference type="ARBA" id="ARBA00022741"/>
    </source>
</evidence>
<dbReference type="GO" id="GO:0016020">
    <property type="term" value="C:membrane"/>
    <property type="evidence" value="ECO:0007669"/>
    <property type="project" value="UniProtKB-SubCell"/>
</dbReference>
<evidence type="ECO:0000256" key="9">
    <source>
        <dbReference type="ARBA" id="ARBA00023180"/>
    </source>
</evidence>
<proteinExistence type="predicted"/>
<evidence type="ECO:0000259" key="12">
    <source>
        <dbReference type="PROSITE" id="PS01286"/>
    </source>
</evidence>
<feature type="region of interest" description="Disordered" evidence="10">
    <location>
        <begin position="268"/>
        <end position="288"/>
    </location>
</feature>
<reference evidence="13 14" key="1">
    <citation type="submission" date="2019-07" db="EMBL/GenBank/DDBJ databases">
        <title>Chromosome genome assembly for large yellow croaker.</title>
        <authorList>
            <person name="Xiao S."/>
        </authorList>
    </citation>
    <scope>NUCLEOTIDE SEQUENCE [LARGE SCALE GENOMIC DNA]</scope>
    <source>
        <strain evidence="13">JMULYC20181020</strain>
        <tissue evidence="13">Muscle</tissue>
    </source>
</reference>
<name>A0A6G0IUU1_LARCR</name>
<evidence type="ECO:0000256" key="11">
    <source>
        <dbReference type="SAM" id="Phobius"/>
    </source>
</evidence>
<evidence type="ECO:0000256" key="7">
    <source>
        <dbReference type="ARBA" id="ARBA00023136"/>
    </source>
</evidence>